<protein>
    <submittedName>
        <fullName evidence="1">Uncharacterized protein</fullName>
    </submittedName>
</protein>
<organism evidence="1">
    <name type="scientific">uncultured Caudovirales phage</name>
    <dbReference type="NCBI Taxonomy" id="2100421"/>
    <lineage>
        <taxon>Viruses</taxon>
        <taxon>Duplodnaviria</taxon>
        <taxon>Heunggongvirae</taxon>
        <taxon>Uroviricota</taxon>
        <taxon>Caudoviricetes</taxon>
        <taxon>Peduoviridae</taxon>
        <taxon>Maltschvirus</taxon>
        <taxon>Maltschvirus maltsch</taxon>
    </lineage>
</organism>
<dbReference type="EMBL" id="LR796247">
    <property type="protein sequence ID" value="CAB4130861.1"/>
    <property type="molecule type" value="Genomic_DNA"/>
</dbReference>
<evidence type="ECO:0000313" key="1">
    <source>
        <dbReference type="EMBL" id="CAB4130861.1"/>
    </source>
</evidence>
<proteinExistence type="predicted"/>
<reference evidence="1" key="1">
    <citation type="submission" date="2020-04" db="EMBL/GenBank/DDBJ databases">
        <authorList>
            <person name="Chiriac C."/>
            <person name="Salcher M."/>
            <person name="Ghai R."/>
            <person name="Kavagutti S V."/>
        </authorList>
    </citation>
    <scope>NUCLEOTIDE SEQUENCE</scope>
</reference>
<gene>
    <name evidence="1" type="ORF">UFOVP132_21</name>
</gene>
<sequence length="109" mass="12557">MRRSTQYRATVTTLNDPLVGILKHLTKVLNLRQKTLELDGKGKVKDYFGDTYVTRYRMIPRGRLGKHNVHAPLYAVGGPLYRYAAQTIRPEHSTRFDLYVSAYSQKVKS</sequence>
<name>A0A6J5L8P2_9CAUD</name>
<accession>A0A6J5L8P2</accession>